<dbReference type="Gene3D" id="3.50.50.60">
    <property type="entry name" value="FAD/NAD(P)-binding domain"/>
    <property type="match status" value="1"/>
</dbReference>
<keyword evidence="17" id="KW-0732">Signal</keyword>
<evidence type="ECO:0000256" key="2">
    <source>
        <dbReference type="ARBA" id="ARBA00004613"/>
    </source>
</evidence>
<feature type="domain" description="Glucose-methanol-choline oxidoreductase N-terminal" evidence="18">
    <location>
        <begin position="302"/>
        <end position="316"/>
    </location>
</feature>
<accession>A0A8H4VJD7</accession>
<evidence type="ECO:0000256" key="1">
    <source>
        <dbReference type="ARBA" id="ARBA00001974"/>
    </source>
</evidence>
<protein>
    <recommendedName>
        <fullName evidence="5">pyranose dehydrogenase (acceptor)</fullName>
        <ecNumber evidence="5">1.1.99.29</ecNumber>
    </recommendedName>
</protein>
<evidence type="ECO:0000313" key="19">
    <source>
        <dbReference type="EMBL" id="KAF4610035.1"/>
    </source>
</evidence>
<proteinExistence type="inferred from homology"/>
<comment type="subunit">
    <text evidence="4">Monomer.</text>
</comment>
<evidence type="ECO:0000256" key="12">
    <source>
        <dbReference type="ARBA" id="ARBA00034029"/>
    </source>
</evidence>
<comment type="function">
    <text evidence="9">Catalyzes the single-oxidation or sequential double oxidation reaction of carbohydrates primarily at carbon-2 and/or carbon-3 with the concomitant reduction of the flavin. The enzyme exhibits a broad sugar substrate specificity, oxidizing different aldopyranoses to the corresponding C-1, C-2, C-3 or C-1,2, C-2,3 and C-3,4 (di)dehydro sugars with substrate-specific regioselectivity. Accepts only a narrow range of electron acceptors such as substituted benzoquinones and complexed metal ions and reacts extremely slowly with O(2) as acceptor. May play a role in the natural recycling of plant matter by oxidizing all major monosaccharides in lignocellulose and by reducing quinone compounds or reactive radical species generated during lignin depolymerization.</text>
</comment>
<evidence type="ECO:0000256" key="11">
    <source>
        <dbReference type="ARBA" id="ARBA00034010"/>
    </source>
</evidence>
<dbReference type="SUPFAM" id="SSF51905">
    <property type="entry name" value="FAD/NAD(P)-binding domain"/>
    <property type="match status" value="1"/>
</dbReference>
<sequence>MLPFLACLLWLAPATLGAIYRRSEGLPDVTFDFIIVGGGTAGSVLANRLTEIPQFQVLVIEAGPDNEGVFDLMVPGFVFNIANSAFDWNFTTTPQKGLNDRIITFERGHGLGGSSSVNGMIYTRGSSSDYDRFARVTAEPTWSWDALQPYVRKHESFTPPVDGHNTANEFDPRVHGTNGPILTTLPALLNPSIDSRMLATANQLKGDFVFNLDMNSGTPLGTGWQQATAGHGERSSAATGYLSAAVRARPNLHILLETRVTRILKSSGPGTAFRTVEFTSGAGPSSPRTTLTAAKEVILSAGSIMTPHILLHSGIGDKQTVSKLGIDSVLDLPSVGMNLTEHPFFAVTFDLNITDDTDPWGEVFIDPTVTNEAIALWNATQGGPLATIGRLDQIVWARVPPSTFNDNVPDPSSGSNSAHYEMGISGTATSLISGSSIVSPASRGTVSINSSNPFDPPLIDPGLFTNELDLTMARESIRALFRFVAAPAWKDVLIGPTAPLVNNPTDEFLNDFLRNTSFANLHPTGTAMMSPANAQWGVVNPDLLLKKASGLRIIDASVYPFVPCAHTQASVYIISERAADVVKAAWGVL</sequence>
<dbReference type="PANTHER" id="PTHR11552">
    <property type="entry name" value="GLUCOSE-METHANOL-CHOLINE GMC OXIDOREDUCTASE"/>
    <property type="match status" value="1"/>
</dbReference>
<feature type="binding site" evidence="16">
    <location>
        <position position="260"/>
    </location>
    <ligand>
        <name>FAD</name>
        <dbReference type="ChEBI" id="CHEBI:57692"/>
    </ligand>
</feature>
<comment type="catalytic activity">
    <reaction evidence="11">
        <text>pyranose + acceptor = pyranos-2,3-diulose + reduced acceptor.</text>
        <dbReference type="EC" id="1.1.99.29"/>
    </reaction>
</comment>
<comment type="subcellular location">
    <subcellularLocation>
        <location evidence="2">Secreted</location>
    </subcellularLocation>
</comment>
<comment type="similarity">
    <text evidence="3">Belongs to the GMC oxidoreductase family.</text>
</comment>
<dbReference type="InterPro" id="IPR007867">
    <property type="entry name" value="GMC_OxRtase_C"/>
</dbReference>
<evidence type="ECO:0000256" key="15">
    <source>
        <dbReference type="PIRSR" id="PIRSR000137-1"/>
    </source>
</evidence>
<evidence type="ECO:0000256" key="9">
    <source>
        <dbReference type="ARBA" id="ARBA00024699"/>
    </source>
</evidence>
<keyword evidence="7" id="KW-0285">Flavoprotein</keyword>
<dbReference type="Pfam" id="PF00732">
    <property type="entry name" value="GMC_oxred_N"/>
    <property type="match status" value="1"/>
</dbReference>
<evidence type="ECO:0000256" key="13">
    <source>
        <dbReference type="ARBA" id="ARBA00034050"/>
    </source>
</evidence>
<dbReference type="Pfam" id="PF05199">
    <property type="entry name" value="GMC_oxred_C"/>
    <property type="match status" value="1"/>
</dbReference>
<evidence type="ECO:0000256" key="5">
    <source>
        <dbReference type="ARBA" id="ARBA00013177"/>
    </source>
</evidence>
<evidence type="ECO:0000256" key="10">
    <source>
        <dbReference type="ARBA" id="ARBA00033986"/>
    </source>
</evidence>
<dbReference type="EMBL" id="JAACJL010000059">
    <property type="protein sequence ID" value="KAF4610035.1"/>
    <property type="molecule type" value="Genomic_DNA"/>
</dbReference>
<dbReference type="EC" id="1.1.99.29" evidence="5"/>
<dbReference type="PIRSF" id="PIRSF000137">
    <property type="entry name" value="Alcohol_oxidase"/>
    <property type="match status" value="1"/>
</dbReference>
<dbReference type="InterPro" id="IPR012132">
    <property type="entry name" value="GMC_OxRdtase"/>
</dbReference>
<comment type="cofactor">
    <cofactor evidence="1 16">
        <name>FAD</name>
        <dbReference type="ChEBI" id="CHEBI:57692"/>
    </cofactor>
</comment>
<name>A0A8H4VJD7_9AGAR</name>
<comment type="catalytic activity">
    <reaction evidence="12">
        <text>pyranose + acceptor = pyranos-3-ulose + reduced acceptor.</text>
        <dbReference type="EC" id="1.1.99.29"/>
    </reaction>
</comment>
<keyword evidence="8 16" id="KW-0274">FAD</keyword>
<evidence type="ECO:0000256" key="8">
    <source>
        <dbReference type="ARBA" id="ARBA00022827"/>
    </source>
</evidence>
<dbReference type="Proteomes" id="UP000521872">
    <property type="component" value="Unassembled WGS sequence"/>
</dbReference>
<comment type="catalytic activity">
    <reaction evidence="14">
        <text>a pyranoside + acceptor = a pyranosid-3,4-diulose + reduced acceptor.</text>
        <dbReference type="EC" id="1.1.99.29"/>
    </reaction>
</comment>
<feature type="active site" description="Proton acceptor" evidence="15">
    <location>
        <position position="566"/>
    </location>
</feature>
<dbReference type="GO" id="GO:0033718">
    <property type="term" value="F:pyranose dehydrogenase (acceptor) activity"/>
    <property type="evidence" value="ECO:0007669"/>
    <property type="project" value="UniProtKB-EC"/>
</dbReference>
<evidence type="ECO:0000256" key="4">
    <source>
        <dbReference type="ARBA" id="ARBA00011245"/>
    </source>
</evidence>
<evidence type="ECO:0000256" key="7">
    <source>
        <dbReference type="ARBA" id="ARBA00022630"/>
    </source>
</evidence>
<keyword evidence="6" id="KW-0964">Secreted</keyword>
<comment type="caution">
    <text evidence="19">The sequence shown here is derived from an EMBL/GenBank/DDBJ whole genome shotgun (WGS) entry which is preliminary data.</text>
</comment>
<dbReference type="SUPFAM" id="SSF54373">
    <property type="entry name" value="FAD-linked reductases, C-terminal domain"/>
    <property type="match status" value="1"/>
</dbReference>
<dbReference type="PROSITE" id="PS00624">
    <property type="entry name" value="GMC_OXRED_2"/>
    <property type="match status" value="1"/>
</dbReference>
<dbReference type="InterPro" id="IPR036188">
    <property type="entry name" value="FAD/NAD-bd_sf"/>
</dbReference>
<evidence type="ECO:0000256" key="16">
    <source>
        <dbReference type="PIRSR" id="PIRSR000137-2"/>
    </source>
</evidence>
<gene>
    <name evidence="19" type="ORF">D9613_010642</name>
</gene>
<evidence type="ECO:0000256" key="17">
    <source>
        <dbReference type="SAM" id="SignalP"/>
    </source>
</evidence>
<evidence type="ECO:0000259" key="18">
    <source>
        <dbReference type="PROSITE" id="PS00624"/>
    </source>
</evidence>
<reference evidence="19 20" key="1">
    <citation type="submission" date="2019-12" db="EMBL/GenBank/DDBJ databases">
        <authorList>
            <person name="Floudas D."/>
            <person name="Bentzer J."/>
            <person name="Ahren D."/>
            <person name="Johansson T."/>
            <person name="Persson P."/>
            <person name="Tunlid A."/>
        </authorList>
    </citation>
    <scope>NUCLEOTIDE SEQUENCE [LARGE SCALE GENOMIC DNA]</scope>
    <source>
        <strain evidence="19 20">CBS 102.39</strain>
    </source>
</reference>
<feature type="chain" id="PRO_5034586774" description="pyranose dehydrogenase (acceptor)" evidence="17">
    <location>
        <begin position="18"/>
        <end position="589"/>
    </location>
</feature>
<evidence type="ECO:0000256" key="6">
    <source>
        <dbReference type="ARBA" id="ARBA00022525"/>
    </source>
</evidence>
<dbReference type="GO" id="GO:0050660">
    <property type="term" value="F:flavin adenine dinucleotide binding"/>
    <property type="evidence" value="ECO:0007669"/>
    <property type="project" value="InterPro"/>
</dbReference>
<dbReference type="Gene3D" id="3.30.560.10">
    <property type="entry name" value="Glucose Oxidase, domain 3"/>
    <property type="match status" value="1"/>
</dbReference>
<evidence type="ECO:0000256" key="14">
    <source>
        <dbReference type="ARBA" id="ARBA00034059"/>
    </source>
</evidence>
<keyword evidence="20" id="KW-1185">Reference proteome</keyword>
<dbReference type="AlphaFoldDB" id="A0A8H4VJD7"/>
<feature type="signal peptide" evidence="17">
    <location>
        <begin position="1"/>
        <end position="17"/>
    </location>
</feature>
<comment type="catalytic activity">
    <reaction evidence="13">
        <text>a pyranoside + acceptor = a pyranosid-3-ulose + reduced acceptor.</text>
        <dbReference type="EC" id="1.1.99.29"/>
    </reaction>
</comment>
<dbReference type="InterPro" id="IPR000172">
    <property type="entry name" value="GMC_OxRdtase_N"/>
</dbReference>
<feature type="active site" description="Proton donor" evidence="15">
    <location>
        <position position="522"/>
    </location>
</feature>
<organism evidence="19 20">
    <name type="scientific">Agrocybe pediades</name>
    <dbReference type="NCBI Taxonomy" id="84607"/>
    <lineage>
        <taxon>Eukaryota</taxon>
        <taxon>Fungi</taxon>
        <taxon>Dikarya</taxon>
        <taxon>Basidiomycota</taxon>
        <taxon>Agaricomycotina</taxon>
        <taxon>Agaricomycetes</taxon>
        <taxon>Agaricomycetidae</taxon>
        <taxon>Agaricales</taxon>
        <taxon>Agaricineae</taxon>
        <taxon>Strophariaceae</taxon>
        <taxon>Agrocybe</taxon>
    </lineage>
</organism>
<evidence type="ECO:0000313" key="20">
    <source>
        <dbReference type="Proteomes" id="UP000521872"/>
    </source>
</evidence>
<dbReference type="PANTHER" id="PTHR11552:SF147">
    <property type="entry name" value="CHOLINE DEHYDROGENASE, MITOCHONDRIAL"/>
    <property type="match status" value="1"/>
</dbReference>
<dbReference type="GO" id="GO:0005576">
    <property type="term" value="C:extracellular region"/>
    <property type="evidence" value="ECO:0007669"/>
    <property type="project" value="UniProtKB-SubCell"/>
</dbReference>
<evidence type="ECO:0000256" key="3">
    <source>
        <dbReference type="ARBA" id="ARBA00010790"/>
    </source>
</evidence>
<comment type="catalytic activity">
    <reaction evidence="10">
        <text>pyranose + acceptor = pyranos-2-ulose + reduced acceptor.</text>
        <dbReference type="EC" id="1.1.99.29"/>
    </reaction>
</comment>